<accession>A0A1Y2I574</accession>
<evidence type="ECO:0008006" key="3">
    <source>
        <dbReference type="Google" id="ProtNLM"/>
    </source>
</evidence>
<evidence type="ECO:0000313" key="2">
    <source>
        <dbReference type="Proteomes" id="UP000193411"/>
    </source>
</evidence>
<evidence type="ECO:0000313" key="1">
    <source>
        <dbReference type="EMBL" id="ORZ40672.1"/>
    </source>
</evidence>
<name>A0A1Y2I574_9FUNG</name>
<comment type="caution">
    <text evidence="1">The sequence shown here is derived from an EMBL/GenBank/DDBJ whole genome shotgun (WGS) entry which is preliminary data.</text>
</comment>
<reference evidence="1 2" key="1">
    <citation type="submission" date="2016-07" db="EMBL/GenBank/DDBJ databases">
        <title>Pervasive Adenine N6-methylation of Active Genes in Fungi.</title>
        <authorList>
            <consortium name="DOE Joint Genome Institute"/>
            <person name="Mondo S.J."/>
            <person name="Dannebaum R.O."/>
            <person name="Kuo R.C."/>
            <person name="Labutti K."/>
            <person name="Haridas S."/>
            <person name="Kuo A."/>
            <person name="Salamov A."/>
            <person name="Ahrendt S.R."/>
            <person name="Lipzen A."/>
            <person name="Sullivan W."/>
            <person name="Andreopoulos W.B."/>
            <person name="Clum A."/>
            <person name="Lindquist E."/>
            <person name="Daum C."/>
            <person name="Ramamoorthy G.K."/>
            <person name="Gryganskyi A."/>
            <person name="Culley D."/>
            <person name="Magnuson J.K."/>
            <person name="James T.Y."/>
            <person name="O'Malley M.A."/>
            <person name="Stajich J.E."/>
            <person name="Spatafora J.W."/>
            <person name="Visel A."/>
            <person name="Grigoriev I.V."/>
        </authorList>
    </citation>
    <scope>NUCLEOTIDE SEQUENCE [LARGE SCALE GENOMIC DNA]</scope>
    <source>
        <strain evidence="1 2">PL171</strain>
    </source>
</reference>
<protein>
    <recommendedName>
        <fullName evidence="3">Ankyrin repeat-containing domain protein</fullName>
    </recommendedName>
</protein>
<dbReference type="Proteomes" id="UP000193411">
    <property type="component" value="Unassembled WGS sequence"/>
</dbReference>
<organism evidence="1 2">
    <name type="scientific">Catenaria anguillulae PL171</name>
    <dbReference type="NCBI Taxonomy" id="765915"/>
    <lineage>
        <taxon>Eukaryota</taxon>
        <taxon>Fungi</taxon>
        <taxon>Fungi incertae sedis</taxon>
        <taxon>Blastocladiomycota</taxon>
        <taxon>Blastocladiomycetes</taxon>
        <taxon>Blastocladiales</taxon>
        <taxon>Catenariaceae</taxon>
        <taxon>Catenaria</taxon>
    </lineage>
</organism>
<dbReference type="AlphaFoldDB" id="A0A1Y2I574"/>
<gene>
    <name evidence="1" type="ORF">BCR44DRAFT_36541</name>
</gene>
<proteinExistence type="predicted"/>
<dbReference type="EMBL" id="MCFL01000002">
    <property type="protein sequence ID" value="ORZ40672.1"/>
    <property type="molecule type" value="Genomic_DNA"/>
</dbReference>
<sequence length="134" mass="15670">MTLACRAGRVNVLEWIVKNEAKLPAPVFATSTFDFAFSHGHVKVLQWLADHGFVERMREMDKTRDLGGRASFEYRTISFVPEKWPECFECLEWSWANGFKMSKSMRKRVKAKVRYSSVGTLYLYLIQRKRPWGA</sequence>
<keyword evidence="2" id="KW-1185">Reference proteome</keyword>